<keyword evidence="2" id="KW-1185">Reference proteome</keyword>
<comment type="caution">
    <text evidence="1">The sequence shown here is derived from an EMBL/GenBank/DDBJ whole genome shotgun (WGS) entry which is preliminary data.</text>
</comment>
<gene>
    <name evidence="1" type="ORF">BGZ80_006744</name>
</gene>
<dbReference type="EMBL" id="JAAAID010003347">
    <property type="protein sequence ID" value="KAF9998599.1"/>
    <property type="molecule type" value="Genomic_DNA"/>
</dbReference>
<organism evidence="1 2">
    <name type="scientific">Entomortierella chlamydospora</name>
    <dbReference type="NCBI Taxonomy" id="101097"/>
    <lineage>
        <taxon>Eukaryota</taxon>
        <taxon>Fungi</taxon>
        <taxon>Fungi incertae sedis</taxon>
        <taxon>Mucoromycota</taxon>
        <taxon>Mortierellomycotina</taxon>
        <taxon>Mortierellomycetes</taxon>
        <taxon>Mortierellales</taxon>
        <taxon>Mortierellaceae</taxon>
        <taxon>Entomortierella</taxon>
    </lineage>
</organism>
<protein>
    <submittedName>
        <fullName evidence="1">Uncharacterized protein</fullName>
    </submittedName>
</protein>
<feature type="non-terminal residue" evidence="1">
    <location>
        <position position="108"/>
    </location>
</feature>
<sequence length="108" mass="12094">MDLNPQDQEALMMLSGSGFKQECISYLKELSIAVYGNQSGNPLIVYSERRDLKTWKGTLFNNLDGRNLIRDSVPLLRNGGQYGFVHKSLLEYGLSFAVSIQIHTVIVA</sequence>
<proteinExistence type="predicted"/>
<dbReference type="Proteomes" id="UP000703661">
    <property type="component" value="Unassembled WGS sequence"/>
</dbReference>
<evidence type="ECO:0000313" key="2">
    <source>
        <dbReference type="Proteomes" id="UP000703661"/>
    </source>
</evidence>
<dbReference type="AlphaFoldDB" id="A0A9P6MGE9"/>
<accession>A0A9P6MGE9</accession>
<reference evidence="1" key="1">
    <citation type="journal article" date="2020" name="Fungal Divers.">
        <title>Resolving the Mortierellaceae phylogeny through synthesis of multi-gene phylogenetics and phylogenomics.</title>
        <authorList>
            <person name="Vandepol N."/>
            <person name="Liber J."/>
            <person name="Desiro A."/>
            <person name="Na H."/>
            <person name="Kennedy M."/>
            <person name="Barry K."/>
            <person name="Grigoriev I.V."/>
            <person name="Miller A.N."/>
            <person name="O'Donnell K."/>
            <person name="Stajich J.E."/>
            <person name="Bonito G."/>
        </authorList>
    </citation>
    <scope>NUCLEOTIDE SEQUENCE</scope>
    <source>
        <strain evidence="1">NRRL 2769</strain>
    </source>
</reference>
<name>A0A9P6MGE9_9FUNG</name>
<evidence type="ECO:0000313" key="1">
    <source>
        <dbReference type="EMBL" id="KAF9998599.1"/>
    </source>
</evidence>